<dbReference type="OrthoDB" id="120730at2"/>
<keyword evidence="1" id="KW-0732">Signal</keyword>
<evidence type="ECO:0008006" key="4">
    <source>
        <dbReference type="Google" id="ProtNLM"/>
    </source>
</evidence>
<organism evidence="2 3">
    <name type="scientific">Chitinophaga pinensis (strain ATCC 43595 / DSM 2588 / LMG 13176 / NBRC 15968 / NCIMB 11800 / UQM 2034)</name>
    <dbReference type="NCBI Taxonomy" id="485918"/>
    <lineage>
        <taxon>Bacteria</taxon>
        <taxon>Pseudomonadati</taxon>
        <taxon>Bacteroidota</taxon>
        <taxon>Chitinophagia</taxon>
        <taxon>Chitinophagales</taxon>
        <taxon>Chitinophagaceae</taxon>
        <taxon>Chitinophaga</taxon>
    </lineage>
</organism>
<name>A0A979G7B7_CHIPD</name>
<dbReference type="Proteomes" id="UP000002215">
    <property type="component" value="Chromosome"/>
</dbReference>
<accession>A0A979G7B7</accession>
<dbReference type="RefSeq" id="WP_012792220.1">
    <property type="nucleotide sequence ID" value="NC_013132.1"/>
</dbReference>
<reference evidence="2 3" key="2">
    <citation type="journal article" date="2010" name="Stand. Genomic Sci.">
        <title>Complete genome sequence of Chitinophaga pinensis type strain (UQM 2034).</title>
        <authorList>
            <person name="Glavina Del Rio T."/>
            <person name="Abt B."/>
            <person name="Spring S."/>
            <person name="Lapidus A."/>
            <person name="Nolan M."/>
            <person name="Tice H."/>
            <person name="Copeland A."/>
            <person name="Cheng J.F."/>
            <person name="Chen F."/>
            <person name="Bruce D."/>
            <person name="Goodwin L."/>
            <person name="Pitluck S."/>
            <person name="Ivanova N."/>
            <person name="Mavromatis K."/>
            <person name="Mikhailova N."/>
            <person name="Pati A."/>
            <person name="Chen A."/>
            <person name="Palaniappan K."/>
            <person name="Land M."/>
            <person name="Hauser L."/>
            <person name="Chang Y.J."/>
            <person name="Jeffries C.D."/>
            <person name="Chain P."/>
            <person name="Saunders E."/>
            <person name="Detter J.C."/>
            <person name="Brettin T."/>
            <person name="Rohde M."/>
            <person name="Goker M."/>
            <person name="Bristow J."/>
            <person name="Eisen J.A."/>
            <person name="Markowitz V."/>
            <person name="Hugenholtz P."/>
            <person name="Kyrpides N.C."/>
            <person name="Klenk H.P."/>
            <person name="Lucas S."/>
        </authorList>
    </citation>
    <scope>NUCLEOTIDE SEQUENCE [LARGE SCALE GENOMIC DNA]</scope>
    <source>
        <strain evidence="3">ATCC 43595 / DSM 2588 / LMG 13176 / NBRC 15968 / NCIMB 11800 / UQM 2034</strain>
    </source>
</reference>
<gene>
    <name evidence="2" type="ordered locus">Cpin_4611</name>
</gene>
<dbReference type="KEGG" id="cpi:Cpin_4611"/>
<dbReference type="AlphaFoldDB" id="A0A979G7B7"/>
<feature type="signal peptide" evidence="1">
    <location>
        <begin position="1"/>
        <end position="18"/>
    </location>
</feature>
<evidence type="ECO:0000256" key="1">
    <source>
        <dbReference type="SAM" id="SignalP"/>
    </source>
</evidence>
<dbReference type="SUPFAM" id="SSF48452">
    <property type="entry name" value="TPR-like"/>
    <property type="match status" value="1"/>
</dbReference>
<evidence type="ECO:0000313" key="2">
    <source>
        <dbReference type="EMBL" id="ACU62052.1"/>
    </source>
</evidence>
<dbReference type="EMBL" id="CP001699">
    <property type="protein sequence ID" value="ACU62052.1"/>
    <property type="molecule type" value="Genomic_DNA"/>
</dbReference>
<protein>
    <recommendedName>
        <fullName evidence="4">Tetratricopeptide repeat protein</fullName>
    </recommendedName>
</protein>
<dbReference type="InterPro" id="IPR011990">
    <property type="entry name" value="TPR-like_helical_dom_sf"/>
</dbReference>
<reference evidence="3" key="1">
    <citation type="submission" date="2009-08" db="EMBL/GenBank/DDBJ databases">
        <title>The complete genome of Chitinophaga pinensis DSM 2588.</title>
        <authorList>
            <consortium name="US DOE Joint Genome Institute (JGI-PGF)"/>
            <person name="Lucas S."/>
            <person name="Copeland A."/>
            <person name="Lapidus A."/>
            <person name="Glavina del Rio T."/>
            <person name="Dalin E."/>
            <person name="Tice H."/>
            <person name="Bruce D."/>
            <person name="Goodwin L."/>
            <person name="Pitluck S."/>
            <person name="Kyrpides N."/>
            <person name="Mavromatis K."/>
            <person name="Ivanova N."/>
            <person name="Mikhailova N."/>
            <person name="Sims D."/>
            <person name="Meinche L."/>
            <person name="Brettin T."/>
            <person name="Detter J.C."/>
            <person name="Han C."/>
            <person name="Larimer F."/>
            <person name="Land M."/>
            <person name="Hauser L."/>
            <person name="Markowitz V."/>
            <person name="Cheng J.-F."/>
            <person name="Hugenholtz P."/>
            <person name="Woyke T."/>
            <person name="Wu D."/>
            <person name="Spring S."/>
            <person name="Klenk H.-P."/>
            <person name="Eisen J.A."/>
        </authorList>
    </citation>
    <scope>NUCLEOTIDE SEQUENCE [LARGE SCALE GENOMIC DNA]</scope>
    <source>
        <strain evidence="3">ATCC 43595 / DSM 2588 / LMG 13176 / NBRC 15968 / NCIMB 11800 / UQM 2034</strain>
    </source>
</reference>
<evidence type="ECO:0000313" key="3">
    <source>
        <dbReference type="Proteomes" id="UP000002215"/>
    </source>
</evidence>
<proteinExistence type="predicted"/>
<feature type="chain" id="PRO_5037469912" description="Tetratricopeptide repeat protein" evidence="1">
    <location>
        <begin position="19"/>
        <end position="306"/>
    </location>
</feature>
<sequence>MKRLLIGLLQFFPLFGFAQSTINEIEYQSLQQEYRKGTIGKEALLSLVLKENELRKDSSALSLAKAYKSRYIDHTNPKEAVSPGLRLYLAFFNKIFTTKDPLFGYMETNSAQSDSLIGDPGFSRWFTGRVIFYDLIRPQAFINGKPLQQPADWNALEKQLSDKYGADRIPKLIFEAKSSWYKDTGDWTNYISGHMDRLEREGVETTGNGAAFLNDFIYGTVFYHSSDKNVLNKCADYMEKVVNADPNRYTRIDTYSCILYKLGKKDKAIAVEEKAVTLAKDKNDWASVKEYEEKIQKMKNDQPTWL</sequence>